<evidence type="ECO:0000256" key="6">
    <source>
        <dbReference type="ARBA" id="ARBA00023040"/>
    </source>
</evidence>
<feature type="transmembrane region" description="Helical" evidence="11">
    <location>
        <begin position="233"/>
        <end position="253"/>
    </location>
</feature>
<organismHost>
    <name type="scientific">Homo sapiens</name>
    <name type="common">Human</name>
    <dbReference type="NCBI Taxonomy" id="9606"/>
</organismHost>
<evidence type="ECO:0000313" key="18">
    <source>
        <dbReference type="Proteomes" id="UP000129715"/>
    </source>
</evidence>
<dbReference type="GO" id="GO:0006955">
    <property type="term" value="P:immune response"/>
    <property type="evidence" value="ECO:0007669"/>
    <property type="project" value="TreeGrafter"/>
</dbReference>
<comment type="subcellular location">
    <subcellularLocation>
        <location evidence="1">Host cell membrane</location>
        <topology evidence="1">Multi-pass membrane protein</topology>
    </subcellularLocation>
</comment>
<keyword evidence="9 10" id="KW-0807">Transducer</keyword>
<evidence type="ECO:0000256" key="10">
    <source>
        <dbReference type="RuleBase" id="RU000688"/>
    </source>
</evidence>
<evidence type="ECO:0000256" key="4">
    <source>
        <dbReference type="ARBA" id="ARBA00022870"/>
    </source>
</evidence>
<dbReference type="PANTHER" id="PTHR10489:SF932">
    <property type="entry name" value="G-PROTEIN COUPLED RECEPTORS FAMILY 1 PROFILE DOMAIN-CONTAINING PROTEIN"/>
    <property type="match status" value="1"/>
</dbReference>
<evidence type="ECO:0000256" key="2">
    <source>
        <dbReference type="ARBA" id="ARBA00022511"/>
    </source>
</evidence>
<protein>
    <submittedName>
        <fullName evidence="13">Envelope glycoprotein US27</fullName>
    </submittedName>
</protein>
<evidence type="ECO:0000256" key="7">
    <source>
        <dbReference type="ARBA" id="ARBA00023136"/>
    </source>
</evidence>
<evidence type="ECO:0000256" key="5">
    <source>
        <dbReference type="ARBA" id="ARBA00022989"/>
    </source>
</evidence>
<evidence type="ECO:0000256" key="8">
    <source>
        <dbReference type="ARBA" id="ARBA00023170"/>
    </source>
</evidence>
<evidence type="ECO:0000256" key="11">
    <source>
        <dbReference type="SAM" id="Phobius"/>
    </source>
</evidence>
<evidence type="ECO:0000256" key="9">
    <source>
        <dbReference type="ARBA" id="ARBA00023224"/>
    </source>
</evidence>
<dbReference type="InterPro" id="IPR000276">
    <property type="entry name" value="GPCR_Rhodpsn"/>
</dbReference>
<evidence type="ECO:0000313" key="16">
    <source>
        <dbReference type="EMBL" id="AKI20250.1"/>
    </source>
</evidence>
<evidence type="ECO:0000313" key="13">
    <source>
        <dbReference type="EMBL" id="AKI10562.1"/>
    </source>
</evidence>
<dbReference type="GO" id="GO:0016020">
    <property type="term" value="C:membrane"/>
    <property type="evidence" value="ECO:0007669"/>
    <property type="project" value="InterPro"/>
</dbReference>
<gene>
    <name evidence="13" type="primary">US27</name>
</gene>
<dbReference type="Proteomes" id="UP000139920">
    <property type="component" value="Segment"/>
</dbReference>
<evidence type="ECO:0000256" key="1">
    <source>
        <dbReference type="ARBA" id="ARBA00004598"/>
    </source>
</evidence>
<dbReference type="GO" id="GO:0007204">
    <property type="term" value="P:positive regulation of cytosolic calcium ion concentration"/>
    <property type="evidence" value="ECO:0007669"/>
    <property type="project" value="TreeGrafter"/>
</dbReference>
<dbReference type="EMBL" id="KP745651">
    <property type="protein sequence ID" value="AKI10729.1"/>
    <property type="molecule type" value="Genomic_DNA"/>
</dbReference>
<dbReference type="Proteomes" id="UP000129715">
    <property type="component" value="Segment"/>
</dbReference>
<dbReference type="InterPro" id="IPR050119">
    <property type="entry name" value="CCR1-9-like"/>
</dbReference>
<dbReference type="EMBL" id="KP745708">
    <property type="protein sequence ID" value="AKI20250.1"/>
    <property type="molecule type" value="Genomic_DNA"/>
</dbReference>
<dbReference type="Pfam" id="PF00001">
    <property type="entry name" value="7tm_1"/>
    <property type="match status" value="1"/>
</dbReference>
<feature type="transmembrane region" description="Helical" evidence="11">
    <location>
        <begin position="273"/>
        <end position="299"/>
    </location>
</feature>
<dbReference type="EMBL" id="KP745698">
    <property type="protein sequence ID" value="AKI18575.1"/>
    <property type="molecule type" value="Genomic_DNA"/>
</dbReference>
<evidence type="ECO:0000256" key="3">
    <source>
        <dbReference type="ARBA" id="ARBA00022692"/>
    </source>
</evidence>
<proteinExistence type="inferred from homology"/>
<keyword evidence="4" id="KW-1043">Host membrane</keyword>
<dbReference type="GO" id="GO:0019722">
    <property type="term" value="P:calcium-mediated signaling"/>
    <property type="evidence" value="ECO:0007669"/>
    <property type="project" value="TreeGrafter"/>
</dbReference>
<dbReference type="PROSITE" id="PS00237">
    <property type="entry name" value="G_PROTEIN_RECEP_F1_1"/>
    <property type="match status" value="1"/>
</dbReference>
<dbReference type="GO" id="GO:0020002">
    <property type="term" value="C:host cell plasma membrane"/>
    <property type="evidence" value="ECO:0007669"/>
    <property type="project" value="UniProtKB-SubCell"/>
</dbReference>
<feature type="transmembrane region" description="Helical" evidence="11">
    <location>
        <begin position="149"/>
        <end position="169"/>
    </location>
</feature>
<keyword evidence="2" id="KW-1032">Host cell membrane</keyword>
<evidence type="ECO:0000313" key="14">
    <source>
        <dbReference type="EMBL" id="AKI10729.1"/>
    </source>
</evidence>
<dbReference type="EMBL" id="KP745650">
    <property type="protein sequence ID" value="AKI10562.1"/>
    <property type="molecule type" value="Genomic_DNA"/>
</dbReference>
<name>A0A0A7CFQ5_HCMV</name>
<dbReference type="GO" id="GO:0060326">
    <property type="term" value="P:cell chemotaxis"/>
    <property type="evidence" value="ECO:0007669"/>
    <property type="project" value="TreeGrafter"/>
</dbReference>
<dbReference type="SUPFAM" id="SSF81321">
    <property type="entry name" value="Family A G protein-coupled receptor-like"/>
    <property type="match status" value="1"/>
</dbReference>
<dbReference type="Gene3D" id="1.20.1070.10">
    <property type="entry name" value="Rhodopsin 7-helix transmembrane proteins"/>
    <property type="match status" value="1"/>
</dbReference>
<dbReference type="GO" id="GO:0019957">
    <property type="term" value="F:C-C chemokine binding"/>
    <property type="evidence" value="ECO:0007669"/>
    <property type="project" value="TreeGrafter"/>
</dbReference>
<comment type="similarity">
    <text evidence="10">Belongs to the G-protein coupled receptor 1 family.</text>
</comment>
<feature type="transmembrane region" description="Helical" evidence="11">
    <location>
        <begin position="37"/>
        <end position="59"/>
    </location>
</feature>
<accession>A0A0A7CFQ5</accession>
<dbReference type="Proteomes" id="UP000117656">
    <property type="component" value="Segment"/>
</dbReference>
<feature type="transmembrane region" description="Helical" evidence="11">
    <location>
        <begin position="110"/>
        <end position="128"/>
    </location>
</feature>
<keyword evidence="13" id="KW-0261">Viral envelope protein</keyword>
<evidence type="ECO:0000313" key="17">
    <source>
        <dbReference type="Proteomes" id="UP000117656"/>
    </source>
</evidence>
<dbReference type="GO" id="GO:0016493">
    <property type="term" value="F:C-C chemokine receptor activity"/>
    <property type="evidence" value="ECO:0007669"/>
    <property type="project" value="TreeGrafter"/>
</dbReference>
<dbReference type="GO" id="GO:0019031">
    <property type="term" value="C:viral envelope"/>
    <property type="evidence" value="ECO:0007669"/>
    <property type="project" value="UniProtKB-KW"/>
</dbReference>
<keyword evidence="13" id="KW-0946">Virion</keyword>
<keyword evidence="7 11" id="KW-0472">Membrane</keyword>
<evidence type="ECO:0000259" key="12">
    <source>
        <dbReference type="PROSITE" id="PS50262"/>
    </source>
</evidence>
<keyword evidence="3 10" id="KW-0812">Transmembrane</keyword>
<keyword evidence="5 11" id="KW-1133">Transmembrane helix</keyword>
<feature type="domain" description="G-protein coupled receptors family 1 profile" evidence="12">
    <location>
        <begin position="49"/>
        <end position="296"/>
    </location>
</feature>
<organism evidence="13 17">
    <name type="scientific">Human cytomegalovirus</name>
    <name type="common">HHV-5</name>
    <name type="synonym">Human herpesvirus 5</name>
    <dbReference type="NCBI Taxonomy" id="10359"/>
    <lineage>
        <taxon>Viruses</taxon>
        <taxon>Duplodnaviria</taxon>
        <taxon>Heunggongvirae</taxon>
        <taxon>Peploviricota</taxon>
        <taxon>Herviviricetes</taxon>
        <taxon>Herpesvirales</taxon>
        <taxon>Orthoherpesviridae</taxon>
        <taxon>Betaherpesvirinae</taxon>
        <taxon>Cytomegalovirus</taxon>
        <taxon>Cytomegalovirus humanbeta5</taxon>
    </lineage>
</organism>
<evidence type="ECO:0000313" key="15">
    <source>
        <dbReference type="EMBL" id="AKI18575.1"/>
    </source>
</evidence>
<keyword evidence="6 10" id="KW-0297">G-protein coupled receptor</keyword>
<keyword evidence="8 10" id="KW-0675">Receptor</keyword>
<dbReference type="PANTHER" id="PTHR10489">
    <property type="entry name" value="CELL ADHESION MOLECULE"/>
    <property type="match status" value="1"/>
</dbReference>
<dbReference type="InterPro" id="IPR017452">
    <property type="entry name" value="GPCR_Rhodpsn_7TM"/>
</dbReference>
<dbReference type="PRINTS" id="PR00237">
    <property type="entry name" value="GPCRRHODOPSN"/>
</dbReference>
<dbReference type="PROSITE" id="PS50262">
    <property type="entry name" value="G_PROTEIN_RECEP_F1_2"/>
    <property type="match status" value="1"/>
</dbReference>
<feature type="transmembrane region" description="Helical" evidence="11">
    <location>
        <begin position="189"/>
        <end position="212"/>
    </location>
</feature>
<sequence length="364" mass="42154">MTASTTTTISIMLQVSNVTNHTLNSTEIYQLFEYTRFGVWLMCIVGTFLNVLVITTILYYRRKKKSPSDTYICNLAIADLLIVVGLPFFLEYAKHHPKLSREVVCSGLNACFYICLFAGVCFLINLSMDRYCVIVWGVELNRVRNNKRATCWVVIFWILAALMGMPHYLMYSHTNNECVGEFANETSGWFPVFLNTKVNICGYLAPIVLMAYTYNRMVRFIINYVGKWHMQTLHVLLVVVVSFASFWFPFNLALFLESIRLLVGTQNETLQTVITFCLYVGQFLAYVRACLNPGIYILVGTQMRKDMWTTLRVFACCCVKQEIPYQDIDIELQKDIQRRAKNTKRTHYDRKHAPMESGEEEFLL</sequence>
<reference evidence="17 18" key="1">
    <citation type="journal article" date="2015" name="J. Virol.">
        <title>High-throughput analysis of human cytomegalovirus genome diversity highlights the widespread occurrence of gene-disrupting mutations and pervasive recombination.</title>
        <authorList>
            <person name="Sijmons S."/>
            <person name="Thys K."/>
            <person name="Mbong Ngwese M."/>
            <person name="Van Damme E."/>
            <person name="Dvorak J."/>
            <person name="Van Loock M."/>
            <person name="Li G."/>
            <person name="Tachezy R."/>
            <person name="Busson L."/>
            <person name="Aerssens J."/>
            <person name="Van Ranst M."/>
            <person name="Maes P."/>
        </authorList>
    </citation>
    <scope>NUCLEOTIDE SEQUENCE [LARGE SCALE GENOMIC DNA]</scope>
    <source>
        <strain evidence="13">BE/1/2011</strain>
        <strain evidence="15">BE/20/2011</strain>
        <strain evidence="16">BE/8/2010</strain>
        <strain evidence="14">BE/9/2012</strain>
    </source>
</reference>
<feature type="transmembrane region" description="Helical" evidence="11">
    <location>
        <begin position="71"/>
        <end position="90"/>
    </location>
</feature>
<dbReference type="Proteomes" id="UP000130765">
    <property type="component" value="Segment"/>
</dbReference>